<sequence length="208" mass="23279">MFVSCESPVESADYVDTAPCVNGNHYRYALVGIMAASALEDLCTIDLMSRTSPRGQFSIRNLSYADVHKGLAVGFELSWFPIRCEECRGQGHCSFDNTTNVVRCSQPCRIYHISSFNCAMILARDLALRTIISGIIAKVWGDAFASPYERLAAVRQDGSVLDFIDEFVARAAQVPRITDQFYIGFFLNGLKAEIRVRIRSRIPETFLD</sequence>
<keyword evidence="2" id="KW-1185">Reference proteome</keyword>
<dbReference type="EMBL" id="JAAGAX010000005">
    <property type="protein sequence ID" value="KAF2315539.1"/>
    <property type="molecule type" value="Genomic_DNA"/>
</dbReference>
<name>A0A6A6MUC1_HEVBR</name>
<gene>
    <name evidence="1" type="ORF">GH714_040037</name>
</gene>
<protein>
    <submittedName>
        <fullName evidence="1">Uncharacterized protein</fullName>
    </submittedName>
</protein>
<comment type="caution">
    <text evidence="1">The sequence shown here is derived from an EMBL/GenBank/DDBJ whole genome shotgun (WGS) entry which is preliminary data.</text>
</comment>
<dbReference type="AlphaFoldDB" id="A0A6A6MUC1"/>
<evidence type="ECO:0000313" key="2">
    <source>
        <dbReference type="Proteomes" id="UP000467840"/>
    </source>
</evidence>
<reference evidence="1 2" key="1">
    <citation type="journal article" date="2020" name="Mol. Plant">
        <title>The Chromosome-Based Rubber Tree Genome Provides New Insights into Spurge Genome Evolution and Rubber Biosynthesis.</title>
        <authorList>
            <person name="Liu J."/>
            <person name="Shi C."/>
            <person name="Shi C.C."/>
            <person name="Li W."/>
            <person name="Zhang Q.J."/>
            <person name="Zhang Y."/>
            <person name="Li K."/>
            <person name="Lu H.F."/>
            <person name="Shi C."/>
            <person name="Zhu S.T."/>
            <person name="Xiao Z.Y."/>
            <person name="Nan H."/>
            <person name="Yue Y."/>
            <person name="Zhu X.G."/>
            <person name="Wu Y."/>
            <person name="Hong X.N."/>
            <person name="Fan G.Y."/>
            <person name="Tong Y."/>
            <person name="Zhang D."/>
            <person name="Mao C.L."/>
            <person name="Liu Y.L."/>
            <person name="Hao S.J."/>
            <person name="Liu W.Q."/>
            <person name="Lv M.Q."/>
            <person name="Zhang H.B."/>
            <person name="Liu Y."/>
            <person name="Hu-Tang G.R."/>
            <person name="Wang J.P."/>
            <person name="Wang J.H."/>
            <person name="Sun Y.H."/>
            <person name="Ni S.B."/>
            <person name="Chen W.B."/>
            <person name="Zhang X.C."/>
            <person name="Jiao Y.N."/>
            <person name="Eichler E.E."/>
            <person name="Li G.H."/>
            <person name="Liu X."/>
            <person name="Gao L.Z."/>
        </authorList>
    </citation>
    <scope>NUCLEOTIDE SEQUENCE [LARGE SCALE GENOMIC DNA]</scope>
    <source>
        <strain evidence="2">cv. GT1</strain>
        <tissue evidence="1">Leaf</tissue>
    </source>
</reference>
<dbReference type="Proteomes" id="UP000467840">
    <property type="component" value="Chromosome 15"/>
</dbReference>
<evidence type="ECO:0000313" key="1">
    <source>
        <dbReference type="EMBL" id="KAF2315539.1"/>
    </source>
</evidence>
<organism evidence="1 2">
    <name type="scientific">Hevea brasiliensis</name>
    <name type="common">Para rubber tree</name>
    <name type="synonym">Siphonia brasiliensis</name>
    <dbReference type="NCBI Taxonomy" id="3981"/>
    <lineage>
        <taxon>Eukaryota</taxon>
        <taxon>Viridiplantae</taxon>
        <taxon>Streptophyta</taxon>
        <taxon>Embryophyta</taxon>
        <taxon>Tracheophyta</taxon>
        <taxon>Spermatophyta</taxon>
        <taxon>Magnoliopsida</taxon>
        <taxon>eudicotyledons</taxon>
        <taxon>Gunneridae</taxon>
        <taxon>Pentapetalae</taxon>
        <taxon>rosids</taxon>
        <taxon>fabids</taxon>
        <taxon>Malpighiales</taxon>
        <taxon>Euphorbiaceae</taxon>
        <taxon>Crotonoideae</taxon>
        <taxon>Micrandreae</taxon>
        <taxon>Hevea</taxon>
    </lineage>
</organism>
<proteinExistence type="predicted"/>
<accession>A0A6A6MUC1</accession>